<dbReference type="GO" id="GO:0070273">
    <property type="term" value="F:phosphatidylinositol-4-phosphate binding"/>
    <property type="evidence" value="ECO:0007669"/>
    <property type="project" value="TreeGrafter"/>
</dbReference>
<dbReference type="Proteomes" id="UP000038040">
    <property type="component" value="Unplaced"/>
</dbReference>
<dbReference type="PANTHER" id="PTHR46607:SF1">
    <property type="entry name" value="SEC14 DOMAIN AND SPECTRIN REPEAT-CONTAINING PROTEIN 1"/>
    <property type="match status" value="1"/>
</dbReference>
<dbReference type="GO" id="GO:0005546">
    <property type="term" value="F:phosphatidylinositol-4,5-bisphosphate binding"/>
    <property type="evidence" value="ECO:0007669"/>
    <property type="project" value="TreeGrafter"/>
</dbReference>
<dbReference type="PANTHER" id="PTHR46607">
    <property type="entry name" value="SEC14 DOMAIN AND SPECTRIN REPEAT-CONTAINING PROTEIN 1"/>
    <property type="match status" value="1"/>
</dbReference>
<dbReference type="GO" id="GO:0080025">
    <property type="term" value="F:phosphatidylinositol-3,5-bisphosphate binding"/>
    <property type="evidence" value="ECO:0007669"/>
    <property type="project" value="TreeGrafter"/>
</dbReference>
<evidence type="ECO:0000313" key="2">
    <source>
        <dbReference type="WBParaSite" id="DME_0001027701-mRNA-1"/>
    </source>
</evidence>
<dbReference type="GO" id="GO:0010314">
    <property type="term" value="F:phosphatidylinositol-5-phosphate binding"/>
    <property type="evidence" value="ECO:0007669"/>
    <property type="project" value="TreeGrafter"/>
</dbReference>
<dbReference type="GO" id="GO:0032266">
    <property type="term" value="F:phosphatidylinositol-3-phosphate binding"/>
    <property type="evidence" value="ECO:0007669"/>
    <property type="project" value="TreeGrafter"/>
</dbReference>
<dbReference type="AlphaFoldDB" id="A0A0N4UQI8"/>
<accession>A0A0N4UQI8</accession>
<protein>
    <submittedName>
        <fullName evidence="2">t-SNARE coiled-coil homology domain-containing protein</fullName>
    </submittedName>
</protein>
<organism evidence="1 2">
    <name type="scientific">Dracunculus medinensis</name>
    <name type="common">Guinea worm</name>
    <dbReference type="NCBI Taxonomy" id="318479"/>
    <lineage>
        <taxon>Eukaryota</taxon>
        <taxon>Metazoa</taxon>
        <taxon>Ecdysozoa</taxon>
        <taxon>Nematoda</taxon>
        <taxon>Chromadorea</taxon>
        <taxon>Rhabditida</taxon>
        <taxon>Spirurina</taxon>
        <taxon>Dracunculoidea</taxon>
        <taxon>Dracunculidae</taxon>
        <taxon>Dracunculus</taxon>
    </lineage>
</organism>
<reference evidence="2" key="1">
    <citation type="submission" date="2017-02" db="UniProtKB">
        <authorList>
            <consortium name="WormBaseParasite"/>
        </authorList>
    </citation>
    <scope>IDENTIFICATION</scope>
</reference>
<evidence type="ECO:0000313" key="1">
    <source>
        <dbReference type="Proteomes" id="UP000038040"/>
    </source>
</evidence>
<name>A0A0N4UQI8_DRAME</name>
<sequence>LVCFLGSGSSSSIFSPAYDDVVSLLGYLALVPEENYRLSGFTIIADGRKAHLKQLRNCLRACQHVLYKQIRQVIIIQPERFFEQQKLNFDLIKEVFVFTLIYILFKIHYLRLGSLYSWLHFREVIILINYNLFYIEEFTKRYEDFIVKFNNWIQVAEMHAKLKPNGGSRDNILTSHKTIFSAEEVLRLGDDILQNSLSTTNANCVKTQNIVFACAMQKIKEMMERVNVNLIYFNSGIT</sequence>
<proteinExistence type="predicted"/>
<dbReference type="GO" id="GO:0043325">
    <property type="term" value="F:phosphatidylinositol-3,4-bisphosphate binding"/>
    <property type="evidence" value="ECO:0007669"/>
    <property type="project" value="TreeGrafter"/>
</dbReference>
<dbReference type="WBParaSite" id="DME_0001027701-mRNA-1">
    <property type="protein sequence ID" value="DME_0001027701-mRNA-1"/>
    <property type="gene ID" value="DME_0001027701"/>
</dbReference>